<dbReference type="AlphaFoldDB" id="A0AAW2EA73"/>
<feature type="compositionally biased region" description="Pro residues" evidence="1">
    <location>
        <begin position="71"/>
        <end position="80"/>
    </location>
</feature>
<evidence type="ECO:0000313" key="3">
    <source>
        <dbReference type="Proteomes" id="UP001430953"/>
    </source>
</evidence>
<feature type="compositionally biased region" description="Acidic residues" evidence="1">
    <location>
        <begin position="155"/>
        <end position="166"/>
    </location>
</feature>
<reference evidence="2 3" key="1">
    <citation type="submission" date="2023-03" db="EMBL/GenBank/DDBJ databases">
        <title>High recombination rates correlate with genetic variation in Cardiocondyla obscurior ants.</title>
        <authorList>
            <person name="Errbii M."/>
        </authorList>
    </citation>
    <scope>NUCLEOTIDE SEQUENCE [LARGE SCALE GENOMIC DNA]</scope>
    <source>
        <strain evidence="2">Alpha-2009</strain>
        <tissue evidence="2">Whole body</tissue>
    </source>
</reference>
<feature type="compositionally biased region" description="Basic and acidic residues" evidence="1">
    <location>
        <begin position="56"/>
        <end position="67"/>
    </location>
</feature>
<comment type="caution">
    <text evidence="2">The sequence shown here is derived from an EMBL/GenBank/DDBJ whole genome shotgun (WGS) entry which is preliminary data.</text>
</comment>
<gene>
    <name evidence="2" type="ORF">PUN28_019727</name>
</gene>
<dbReference type="Proteomes" id="UP001430953">
    <property type="component" value="Unassembled WGS sequence"/>
</dbReference>
<evidence type="ECO:0000313" key="2">
    <source>
        <dbReference type="EMBL" id="KAL0100584.1"/>
    </source>
</evidence>
<sequence length="284" mass="31671">MPPINGDYQNLDLMESSNLRTLKKSRARRNRQIRNLRSLIQSFFIQYLFAAAPGEIRTDPPRRRGERAWSPQPPAPPTSPAPEEVPQNVEIPRELPHSPNPPSTNDNATEPEPDSEQFRPTTSSYSPDISIHSPGAAPRACSSPIPSPILHPGEPEEVDSFADDDTVFWQESDGPEPSPSPAPSVEFLGGQEEPRAIVDPLLELLRRTCSPWTDPVPKRAFTIGPDSFDPEEIRREASRASPDQNVLIFYPGVEHPFLAPIRLIDRVFPRSSAKISEIIEIDLD</sequence>
<proteinExistence type="predicted"/>
<accession>A0AAW2EA73</accession>
<keyword evidence="3" id="KW-1185">Reference proteome</keyword>
<organism evidence="2 3">
    <name type="scientific">Cardiocondyla obscurior</name>
    <dbReference type="NCBI Taxonomy" id="286306"/>
    <lineage>
        <taxon>Eukaryota</taxon>
        <taxon>Metazoa</taxon>
        <taxon>Ecdysozoa</taxon>
        <taxon>Arthropoda</taxon>
        <taxon>Hexapoda</taxon>
        <taxon>Insecta</taxon>
        <taxon>Pterygota</taxon>
        <taxon>Neoptera</taxon>
        <taxon>Endopterygota</taxon>
        <taxon>Hymenoptera</taxon>
        <taxon>Apocrita</taxon>
        <taxon>Aculeata</taxon>
        <taxon>Formicoidea</taxon>
        <taxon>Formicidae</taxon>
        <taxon>Myrmicinae</taxon>
        <taxon>Cardiocondyla</taxon>
    </lineage>
</organism>
<protein>
    <submittedName>
        <fullName evidence="2">Uncharacterized protein</fullName>
    </submittedName>
</protein>
<feature type="region of interest" description="Disordered" evidence="1">
    <location>
        <begin position="56"/>
        <end position="187"/>
    </location>
</feature>
<dbReference type="EMBL" id="JADYXP020000026">
    <property type="protein sequence ID" value="KAL0100584.1"/>
    <property type="molecule type" value="Genomic_DNA"/>
</dbReference>
<feature type="compositionally biased region" description="Polar residues" evidence="1">
    <location>
        <begin position="118"/>
        <end position="127"/>
    </location>
</feature>
<name>A0AAW2EA73_9HYME</name>
<evidence type="ECO:0000256" key="1">
    <source>
        <dbReference type="SAM" id="MobiDB-lite"/>
    </source>
</evidence>